<evidence type="ECO:0000259" key="9">
    <source>
        <dbReference type="SMART" id="SM01274"/>
    </source>
</evidence>
<keyword evidence="3 7" id="KW-0479">Metal-binding</keyword>
<evidence type="ECO:0000313" key="10">
    <source>
        <dbReference type="EMBL" id="OBY11441.1"/>
    </source>
</evidence>
<feature type="domain" description="Malic enzyme N-terminal" evidence="9">
    <location>
        <begin position="15"/>
        <end position="148"/>
    </location>
</feature>
<dbReference type="GO" id="GO:0004470">
    <property type="term" value="F:malic enzyme activity"/>
    <property type="evidence" value="ECO:0007669"/>
    <property type="project" value="InterPro"/>
</dbReference>
<feature type="binding site" evidence="7">
    <location>
        <position position="134"/>
    </location>
    <ligand>
        <name>a divalent metal cation</name>
        <dbReference type="ChEBI" id="CHEBI:60240"/>
    </ligand>
</feature>
<dbReference type="InterPro" id="IPR015884">
    <property type="entry name" value="Malic_enzyme_CS"/>
</dbReference>
<reference evidence="10 11" key="1">
    <citation type="submission" date="2016-06" db="EMBL/GenBank/DDBJ databases">
        <authorList>
            <person name="Kjaerup R.B."/>
            <person name="Dalgaard T.S."/>
            <person name="Juul-Madsen H.R."/>
        </authorList>
    </citation>
    <scope>NUCLEOTIDE SEQUENCE [LARGE SCALE GENOMIC DNA]</scope>
    <source>
        <strain evidence="10 11">373-A1</strain>
    </source>
</reference>
<dbReference type="AlphaFoldDB" id="A0A174DIZ1"/>
<dbReference type="PANTHER" id="PTHR43237:SF4">
    <property type="entry name" value="NADP-DEPENDENT MALIC ENZYME"/>
    <property type="match status" value="1"/>
</dbReference>
<dbReference type="SMART" id="SM01274">
    <property type="entry name" value="malic"/>
    <property type="match status" value="1"/>
</dbReference>
<dbReference type="GO" id="GO:0051287">
    <property type="term" value="F:NAD binding"/>
    <property type="evidence" value="ECO:0007669"/>
    <property type="project" value="InterPro"/>
</dbReference>
<name>A0A174DIZ1_9CLOT</name>
<dbReference type="FunFam" id="3.40.50.720:FF:000095">
    <property type="entry name" value="NADP-dependent malic enzyme"/>
    <property type="match status" value="1"/>
</dbReference>
<evidence type="ECO:0000256" key="5">
    <source>
        <dbReference type="PIRSR" id="PIRSR000106-1"/>
    </source>
</evidence>
<feature type="binding site" evidence="7">
    <location>
        <position position="133"/>
    </location>
    <ligand>
        <name>a divalent metal cation</name>
        <dbReference type="ChEBI" id="CHEBI:60240"/>
    </ligand>
</feature>
<dbReference type="InterPro" id="IPR051674">
    <property type="entry name" value="Malate_Decarboxylase"/>
</dbReference>
<dbReference type="GO" id="GO:0046872">
    <property type="term" value="F:metal ion binding"/>
    <property type="evidence" value="ECO:0007669"/>
    <property type="project" value="UniProtKB-KW"/>
</dbReference>
<dbReference type="PANTHER" id="PTHR43237">
    <property type="entry name" value="NADP-DEPENDENT MALIC ENZYME"/>
    <property type="match status" value="1"/>
</dbReference>
<feature type="binding site" evidence="6">
    <location>
        <position position="315"/>
    </location>
    <ligand>
        <name>(S)-malate</name>
        <dbReference type="ChEBI" id="CHEBI:15589"/>
    </ligand>
</feature>
<dbReference type="EMBL" id="MAPZ01000014">
    <property type="protein sequence ID" value="OBY11441.1"/>
    <property type="molecule type" value="Genomic_DNA"/>
</dbReference>
<comment type="caution">
    <text evidence="10">The sequence shown here is derived from an EMBL/GenBank/DDBJ whole genome shotgun (WGS) entry which is preliminary data.</text>
</comment>
<dbReference type="Pfam" id="PF03949">
    <property type="entry name" value="Malic_M"/>
    <property type="match status" value="1"/>
</dbReference>
<dbReference type="InterPro" id="IPR046346">
    <property type="entry name" value="Aminoacid_DH-like_N_sf"/>
</dbReference>
<dbReference type="CDD" id="cd05311">
    <property type="entry name" value="NAD_bind_2_malic_enz"/>
    <property type="match status" value="1"/>
</dbReference>
<dbReference type="Proteomes" id="UP000092714">
    <property type="component" value="Unassembled WGS sequence"/>
</dbReference>
<gene>
    <name evidence="10" type="ORF">CP373A1_05685</name>
</gene>
<feature type="binding site" evidence="7">
    <location>
        <position position="159"/>
    </location>
    <ligand>
        <name>a divalent metal cation</name>
        <dbReference type="ChEBI" id="CHEBI:60240"/>
    </ligand>
</feature>
<dbReference type="SUPFAM" id="SSF53223">
    <property type="entry name" value="Aminoacid dehydrogenase-like, N-terminal domain"/>
    <property type="match status" value="1"/>
</dbReference>
<evidence type="ECO:0000256" key="1">
    <source>
        <dbReference type="ARBA" id="ARBA00001936"/>
    </source>
</evidence>
<proteinExistence type="inferred from homology"/>
<dbReference type="FunFam" id="3.40.50.10380:FF:000003">
    <property type="entry name" value="NADP-dependent malic enzyme"/>
    <property type="match status" value="1"/>
</dbReference>
<dbReference type="InterPro" id="IPR001891">
    <property type="entry name" value="Malic_OxRdtase"/>
</dbReference>
<dbReference type="OrthoDB" id="9805787at2"/>
<dbReference type="InterPro" id="IPR036291">
    <property type="entry name" value="NAD(P)-bd_dom_sf"/>
</dbReference>
<dbReference type="InterPro" id="IPR012302">
    <property type="entry name" value="Malic_NAD-bd"/>
</dbReference>
<keyword evidence="11" id="KW-1185">Reference proteome</keyword>
<dbReference type="InterPro" id="IPR037062">
    <property type="entry name" value="Malic_N_dom_sf"/>
</dbReference>
<dbReference type="Pfam" id="PF00390">
    <property type="entry name" value="malic"/>
    <property type="match status" value="1"/>
</dbReference>
<dbReference type="PIRSF" id="PIRSF000106">
    <property type="entry name" value="ME"/>
    <property type="match status" value="1"/>
</dbReference>
<dbReference type="eggNOG" id="COG0281">
    <property type="taxonomic scope" value="Bacteria"/>
</dbReference>
<keyword evidence="4" id="KW-0560">Oxidoreductase</keyword>
<dbReference type="RefSeq" id="WP_027098456.1">
    <property type="nucleotide sequence ID" value="NZ_CABHIH010000001.1"/>
</dbReference>
<dbReference type="Gene3D" id="3.40.50.10380">
    <property type="entry name" value="Malic enzyme, N-terminal domain"/>
    <property type="match status" value="1"/>
</dbReference>
<organism evidence="10 11">
    <name type="scientific">Clostridium paraputrificum</name>
    <dbReference type="NCBI Taxonomy" id="29363"/>
    <lineage>
        <taxon>Bacteria</taxon>
        <taxon>Bacillati</taxon>
        <taxon>Bacillota</taxon>
        <taxon>Clostridia</taxon>
        <taxon>Eubacteriales</taxon>
        <taxon>Clostridiaceae</taxon>
        <taxon>Clostridium</taxon>
    </lineage>
</organism>
<feature type="active site" description="Proton acceptor" evidence="5">
    <location>
        <position position="91"/>
    </location>
</feature>
<dbReference type="InterPro" id="IPR012301">
    <property type="entry name" value="Malic_N_dom"/>
</dbReference>
<dbReference type="SMART" id="SM00919">
    <property type="entry name" value="Malic_M"/>
    <property type="match status" value="1"/>
</dbReference>
<evidence type="ECO:0000259" key="8">
    <source>
        <dbReference type="SMART" id="SM00919"/>
    </source>
</evidence>
<feature type="binding site" evidence="6">
    <location>
        <position position="285"/>
    </location>
    <ligand>
        <name>(S)-malate</name>
        <dbReference type="ChEBI" id="CHEBI:15589"/>
    </ligand>
</feature>
<protein>
    <submittedName>
        <fullName evidence="10">Malate dehydrogenase</fullName>
    </submittedName>
</protein>
<feature type="active site" description="Proton donor" evidence="5">
    <location>
        <position position="36"/>
    </location>
</feature>
<evidence type="ECO:0000256" key="4">
    <source>
        <dbReference type="ARBA" id="ARBA00023002"/>
    </source>
</evidence>
<evidence type="ECO:0000313" key="11">
    <source>
        <dbReference type="Proteomes" id="UP000092714"/>
    </source>
</evidence>
<dbReference type="GeneID" id="42776276"/>
<evidence type="ECO:0000256" key="2">
    <source>
        <dbReference type="ARBA" id="ARBA00008785"/>
    </source>
</evidence>
<evidence type="ECO:0000256" key="6">
    <source>
        <dbReference type="PIRSR" id="PIRSR000106-2"/>
    </source>
</evidence>
<dbReference type="Gene3D" id="3.40.50.720">
    <property type="entry name" value="NAD(P)-binding Rossmann-like Domain"/>
    <property type="match status" value="1"/>
</dbReference>
<dbReference type="SUPFAM" id="SSF51735">
    <property type="entry name" value="NAD(P)-binding Rossmann-fold domains"/>
    <property type="match status" value="1"/>
</dbReference>
<evidence type="ECO:0000256" key="7">
    <source>
        <dbReference type="PIRSR" id="PIRSR000106-3"/>
    </source>
</evidence>
<dbReference type="GO" id="GO:0016616">
    <property type="term" value="F:oxidoreductase activity, acting on the CH-OH group of donors, NAD or NADP as acceptor"/>
    <property type="evidence" value="ECO:0007669"/>
    <property type="project" value="InterPro"/>
</dbReference>
<dbReference type="PROSITE" id="PS00331">
    <property type="entry name" value="MALIC_ENZYMES"/>
    <property type="match status" value="1"/>
</dbReference>
<comment type="cofactor">
    <cofactor evidence="7">
        <name>Mg(2+)</name>
        <dbReference type="ChEBI" id="CHEBI:18420"/>
    </cofactor>
    <cofactor evidence="7">
        <name>Mn(2+)</name>
        <dbReference type="ChEBI" id="CHEBI:29035"/>
    </cofactor>
    <text evidence="7">Divalent metal cations. Prefers magnesium or manganese.</text>
</comment>
<sequence>MNIYEEALKFHEEKRGKLEVTSRVKIQNEKDLSLAYTPGVAEPCREIHKDATKANIYTRKWNTVAVISDGTAVLGLGDIGPLASLPVMEGKCVLFKEFGDVDAVPIVLDTKDPNEIVETVKRIAPSFGGINLEDISAPRCFEVEKRLIEELDIPVFHDDQHGTAIVVLAGLINSLKIVNKKLEDLKVVINGSGSAGIAIGKLLLHSGVKNLVMCNINGAIYSGMEYENSSIEEIAHITNPNKEQGKLCDVIKGTDVFIGVSVGNIVSKDMIKSMNKDAIVFAMANPEPEINPNDAKEAGARIVGTGRSDYPNQINNVLAFPGIFRGALDAGAKKITTEMKLAAAYAIANEISDDELNEENIIPKPFKEGVAMNVAEAVLKEVK</sequence>
<comment type="cofactor">
    <cofactor evidence="1">
        <name>Mn(2+)</name>
        <dbReference type="ChEBI" id="CHEBI:29035"/>
    </cofactor>
</comment>
<dbReference type="InterPro" id="IPR045213">
    <property type="entry name" value="Malic_NAD-bd_bact_type"/>
</dbReference>
<feature type="domain" description="Malic enzyme NAD-binding" evidence="8">
    <location>
        <begin position="160"/>
        <end position="383"/>
    </location>
</feature>
<accession>A0A174DIZ1</accession>
<evidence type="ECO:0000256" key="3">
    <source>
        <dbReference type="ARBA" id="ARBA00022723"/>
    </source>
</evidence>
<comment type="similarity">
    <text evidence="2">Belongs to the malic enzymes family.</text>
</comment>